<protein>
    <submittedName>
        <fullName evidence="3">TetR/AcrR family transcriptional regulator</fullName>
    </submittedName>
</protein>
<dbReference type="InterPro" id="IPR050624">
    <property type="entry name" value="HTH-type_Tx_Regulator"/>
</dbReference>
<dbReference type="AlphaFoldDB" id="A0A9D1CT56"/>
<keyword evidence="1" id="KW-0238">DNA-binding</keyword>
<dbReference type="EMBL" id="DVGA01000027">
    <property type="protein sequence ID" value="HIQ78035.1"/>
    <property type="molecule type" value="Genomic_DNA"/>
</dbReference>
<accession>A0A9D1CT56</accession>
<reference evidence="3" key="1">
    <citation type="submission" date="2020-10" db="EMBL/GenBank/DDBJ databases">
        <authorList>
            <person name="Gilroy R."/>
        </authorList>
    </citation>
    <scope>NUCLEOTIDE SEQUENCE</scope>
    <source>
        <strain evidence="3">ChiBcolR7-354</strain>
    </source>
</reference>
<dbReference type="Proteomes" id="UP000824262">
    <property type="component" value="Unassembled WGS sequence"/>
</dbReference>
<sequence length="186" mass="21103">MAIDTKQMITAKLFELLNREKPESISVKRLVEECGISRQTFYYHFKDIIDVMEWGCECAMKRAFESSMQAETPREAITAFIVEAVNHRSEITHLLSSQYSHELSQIMQKAVRAYLWNMFDTMFPNSTLSVADTEVAIDFFTGGITGLILGNYAKRDLDTGVLADQIYRLLSGQIREALGFPPSATE</sequence>
<dbReference type="SUPFAM" id="SSF46689">
    <property type="entry name" value="Homeodomain-like"/>
    <property type="match status" value="1"/>
</dbReference>
<organism evidence="3 4">
    <name type="scientific">Candidatus Scatomorpha intestinavium</name>
    <dbReference type="NCBI Taxonomy" id="2840922"/>
    <lineage>
        <taxon>Bacteria</taxon>
        <taxon>Bacillati</taxon>
        <taxon>Bacillota</taxon>
        <taxon>Clostridia</taxon>
        <taxon>Eubacteriales</taxon>
        <taxon>Candidatus Scatomorpha</taxon>
    </lineage>
</organism>
<proteinExistence type="predicted"/>
<evidence type="ECO:0000313" key="3">
    <source>
        <dbReference type="EMBL" id="HIQ78035.1"/>
    </source>
</evidence>
<comment type="caution">
    <text evidence="3">The sequence shown here is derived from an EMBL/GenBank/DDBJ whole genome shotgun (WGS) entry which is preliminary data.</text>
</comment>
<reference evidence="3" key="2">
    <citation type="journal article" date="2021" name="PeerJ">
        <title>Extensive microbial diversity within the chicken gut microbiome revealed by metagenomics and culture.</title>
        <authorList>
            <person name="Gilroy R."/>
            <person name="Ravi A."/>
            <person name="Getino M."/>
            <person name="Pursley I."/>
            <person name="Horton D.L."/>
            <person name="Alikhan N.F."/>
            <person name="Baker D."/>
            <person name="Gharbi K."/>
            <person name="Hall N."/>
            <person name="Watson M."/>
            <person name="Adriaenssens E.M."/>
            <person name="Foster-Nyarko E."/>
            <person name="Jarju S."/>
            <person name="Secka A."/>
            <person name="Antonio M."/>
            <person name="Oren A."/>
            <person name="Chaudhuri R.R."/>
            <person name="La Ragione R."/>
            <person name="Hildebrand F."/>
            <person name="Pallen M.J."/>
        </authorList>
    </citation>
    <scope>NUCLEOTIDE SEQUENCE</scope>
    <source>
        <strain evidence="3">ChiBcolR7-354</strain>
    </source>
</reference>
<dbReference type="PANTHER" id="PTHR43479:SF7">
    <property type="entry name" value="TETR-FAMILY TRANSCRIPTIONAL REGULATOR"/>
    <property type="match status" value="1"/>
</dbReference>
<feature type="domain" description="HTH tetR-type" evidence="2">
    <location>
        <begin position="14"/>
        <end position="47"/>
    </location>
</feature>
<evidence type="ECO:0000256" key="1">
    <source>
        <dbReference type="ARBA" id="ARBA00023125"/>
    </source>
</evidence>
<dbReference type="GO" id="GO:0003677">
    <property type="term" value="F:DNA binding"/>
    <property type="evidence" value="ECO:0007669"/>
    <property type="project" value="UniProtKB-KW"/>
</dbReference>
<dbReference type="Pfam" id="PF00440">
    <property type="entry name" value="TetR_N"/>
    <property type="match status" value="1"/>
</dbReference>
<dbReference type="PANTHER" id="PTHR43479">
    <property type="entry name" value="ACREF/ENVCD OPERON REPRESSOR-RELATED"/>
    <property type="match status" value="1"/>
</dbReference>
<dbReference type="InterPro" id="IPR001647">
    <property type="entry name" value="HTH_TetR"/>
</dbReference>
<dbReference type="InterPro" id="IPR009057">
    <property type="entry name" value="Homeodomain-like_sf"/>
</dbReference>
<dbReference type="Gene3D" id="1.10.357.10">
    <property type="entry name" value="Tetracycline Repressor, domain 2"/>
    <property type="match status" value="1"/>
</dbReference>
<gene>
    <name evidence="3" type="ORF">IAB77_02115</name>
</gene>
<evidence type="ECO:0000313" key="4">
    <source>
        <dbReference type="Proteomes" id="UP000824262"/>
    </source>
</evidence>
<evidence type="ECO:0000259" key="2">
    <source>
        <dbReference type="Pfam" id="PF00440"/>
    </source>
</evidence>
<name>A0A9D1CT56_9FIRM</name>